<organism evidence="3 4">
    <name type="scientific">Laccaria amethystina LaAM-08-1</name>
    <dbReference type="NCBI Taxonomy" id="1095629"/>
    <lineage>
        <taxon>Eukaryota</taxon>
        <taxon>Fungi</taxon>
        <taxon>Dikarya</taxon>
        <taxon>Basidiomycota</taxon>
        <taxon>Agaricomycotina</taxon>
        <taxon>Agaricomycetes</taxon>
        <taxon>Agaricomycetidae</taxon>
        <taxon>Agaricales</taxon>
        <taxon>Agaricineae</taxon>
        <taxon>Hydnangiaceae</taxon>
        <taxon>Laccaria</taxon>
    </lineage>
</organism>
<dbReference type="GO" id="GO:0005737">
    <property type="term" value="C:cytoplasm"/>
    <property type="evidence" value="ECO:0007669"/>
    <property type="project" value="TreeGrafter"/>
</dbReference>
<accession>A0A0C9WU90</accession>
<dbReference type="InterPro" id="IPR004993">
    <property type="entry name" value="GH3"/>
</dbReference>
<feature type="domain" description="GH3 middle" evidence="1">
    <location>
        <begin position="381"/>
        <end position="448"/>
    </location>
</feature>
<sequence>MAPSPLESLTTELKLNLQKSLECVLTEIIQTNSGTIFFRESALLSAFRERLQSVPPILMPEAVANVDTGPCEAIHTQDLVQGFYETIALSLYDAYQAFVSRFFDKSPCPSAAVRDLFSPGFPDFIAQTSGTSGSTFKLFPMYPVTEDVDPIFEGVRFCAFSTFRFCGPAVKIVDEHGELQKEVFLTNIGSGIMRRFMGIAVKDDDKAITETPPLSPVPFAVWYIPNFLGNLLMTMLFAVMDPLLVFMCASYTSVFYDAVLTLEEHWDIVVDSVEKGTIPDVYDIDYCRPFLEAQIKSNPHRAAELRSIQKGTEGWLKQIWPSLKTIIAVSSGSYAAFVPKIQHHIGPNVEIESSLYVSTECVIGHGHDPANDHNLYRVSRDSHFEYLDVTEPQSVQALHQAWEVQTGKRYEIVVTTRNGLWRYQMRDVVEIGGFDPSDGQPLIRFIERRGVGFRILAEMVSEELIQNAIHSTHHTLGRVLEFVAELDDRQFPPSYGYFVELEGELGPAPECAPRKVQEALFTNPGYKFSTDIGRIGMPTIRIVASRTFRAYREWRLELTGRPMGQIKVPTTTVDVATKEWLAKRVISEVGLLSFSVFL</sequence>
<dbReference type="Pfam" id="PF23572">
    <property type="entry name" value="GH3_C"/>
    <property type="match status" value="1"/>
</dbReference>
<evidence type="ECO:0000313" key="4">
    <source>
        <dbReference type="Proteomes" id="UP000054477"/>
    </source>
</evidence>
<dbReference type="HOGENOM" id="CLU_032936_0_0_1"/>
<evidence type="ECO:0000313" key="3">
    <source>
        <dbReference type="EMBL" id="KIJ91988.1"/>
    </source>
</evidence>
<dbReference type="PANTHER" id="PTHR31901:SF9">
    <property type="entry name" value="GH3 DOMAIN-CONTAINING PROTEIN"/>
    <property type="match status" value="1"/>
</dbReference>
<feature type="domain" description="GH3 C-terminal" evidence="2">
    <location>
        <begin position="465"/>
        <end position="571"/>
    </location>
</feature>
<keyword evidence="4" id="KW-1185">Reference proteome</keyword>
<dbReference type="Proteomes" id="UP000054477">
    <property type="component" value="Unassembled WGS sequence"/>
</dbReference>
<dbReference type="GO" id="GO:0016881">
    <property type="term" value="F:acid-amino acid ligase activity"/>
    <property type="evidence" value="ECO:0007669"/>
    <property type="project" value="TreeGrafter"/>
</dbReference>
<evidence type="ECO:0000259" key="2">
    <source>
        <dbReference type="Pfam" id="PF23572"/>
    </source>
</evidence>
<protein>
    <submittedName>
        <fullName evidence="3">Unplaced genomic scaffold K443scaffold_414, whole genome shotgun sequence</fullName>
    </submittedName>
</protein>
<dbReference type="PANTHER" id="PTHR31901">
    <property type="entry name" value="GH3 DOMAIN-CONTAINING PROTEIN"/>
    <property type="match status" value="1"/>
</dbReference>
<dbReference type="Pfam" id="PF03321">
    <property type="entry name" value="GH3"/>
    <property type="match status" value="1"/>
</dbReference>
<evidence type="ECO:0000259" key="1">
    <source>
        <dbReference type="Pfam" id="PF23571"/>
    </source>
</evidence>
<gene>
    <name evidence="3" type="ORF">K443DRAFT_463319</name>
</gene>
<name>A0A0C9WU90_9AGAR</name>
<proteinExistence type="predicted"/>
<dbReference type="InterPro" id="IPR055378">
    <property type="entry name" value="GH3_C"/>
</dbReference>
<dbReference type="EMBL" id="KN838949">
    <property type="protein sequence ID" value="KIJ91988.1"/>
    <property type="molecule type" value="Genomic_DNA"/>
</dbReference>
<dbReference type="Pfam" id="PF23571">
    <property type="entry name" value="GH3_M"/>
    <property type="match status" value="1"/>
</dbReference>
<reference evidence="4" key="2">
    <citation type="submission" date="2015-01" db="EMBL/GenBank/DDBJ databases">
        <title>Evolutionary Origins and Diversification of the Mycorrhizal Mutualists.</title>
        <authorList>
            <consortium name="DOE Joint Genome Institute"/>
            <consortium name="Mycorrhizal Genomics Consortium"/>
            <person name="Kohler A."/>
            <person name="Kuo A."/>
            <person name="Nagy L.G."/>
            <person name="Floudas D."/>
            <person name="Copeland A."/>
            <person name="Barry K.W."/>
            <person name="Cichocki N."/>
            <person name="Veneault-Fourrey C."/>
            <person name="LaButti K."/>
            <person name="Lindquist E.A."/>
            <person name="Lipzen A."/>
            <person name="Lundell T."/>
            <person name="Morin E."/>
            <person name="Murat C."/>
            <person name="Riley R."/>
            <person name="Ohm R."/>
            <person name="Sun H."/>
            <person name="Tunlid A."/>
            <person name="Henrissat B."/>
            <person name="Grigoriev I.V."/>
            <person name="Hibbett D.S."/>
            <person name="Martin F."/>
        </authorList>
    </citation>
    <scope>NUCLEOTIDE SEQUENCE [LARGE SCALE GENOMIC DNA]</scope>
    <source>
        <strain evidence="4">LaAM-08-1</strain>
    </source>
</reference>
<dbReference type="AlphaFoldDB" id="A0A0C9WU90"/>
<reference evidence="3 4" key="1">
    <citation type="submission" date="2014-04" db="EMBL/GenBank/DDBJ databases">
        <authorList>
            <consortium name="DOE Joint Genome Institute"/>
            <person name="Kuo A."/>
            <person name="Kohler A."/>
            <person name="Nagy L.G."/>
            <person name="Floudas D."/>
            <person name="Copeland A."/>
            <person name="Barry K.W."/>
            <person name="Cichocki N."/>
            <person name="Veneault-Fourrey C."/>
            <person name="LaButti K."/>
            <person name="Lindquist E.A."/>
            <person name="Lipzen A."/>
            <person name="Lundell T."/>
            <person name="Morin E."/>
            <person name="Murat C."/>
            <person name="Sun H."/>
            <person name="Tunlid A."/>
            <person name="Henrissat B."/>
            <person name="Grigoriev I.V."/>
            <person name="Hibbett D.S."/>
            <person name="Martin F."/>
            <person name="Nordberg H.P."/>
            <person name="Cantor M.N."/>
            <person name="Hua S.X."/>
        </authorList>
    </citation>
    <scope>NUCLEOTIDE SEQUENCE [LARGE SCALE GENOMIC DNA]</scope>
    <source>
        <strain evidence="3 4">LaAM-08-1</strain>
    </source>
</reference>
<dbReference type="InterPro" id="IPR055377">
    <property type="entry name" value="GH3_M"/>
</dbReference>
<dbReference type="OrthoDB" id="2979464at2759"/>